<protein>
    <submittedName>
        <fullName evidence="20">Diacylglycerol kinase</fullName>
        <ecNumber evidence="20">2.7.1.107</ecNumber>
    </submittedName>
</protein>
<dbReference type="PANTHER" id="PTHR34299:SF1">
    <property type="entry name" value="DIACYLGLYCEROL KINASE"/>
    <property type="match status" value="1"/>
</dbReference>
<keyword evidence="18" id="KW-0479">Metal-binding</keyword>
<evidence type="ECO:0000256" key="11">
    <source>
        <dbReference type="ARBA" id="ARBA00023098"/>
    </source>
</evidence>
<dbReference type="InterPro" id="IPR000829">
    <property type="entry name" value="DAGK"/>
</dbReference>
<dbReference type="Proteomes" id="UP000008922">
    <property type="component" value="Chromosome"/>
</dbReference>
<feature type="binding site" evidence="17">
    <location>
        <begin position="92"/>
        <end position="93"/>
    </location>
    <ligand>
        <name>ATP</name>
        <dbReference type="ChEBI" id="CHEBI:30616"/>
    </ligand>
</feature>
<evidence type="ECO:0000256" key="7">
    <source>
        <dbReference type="ARBA" id="ARBA00022741"/>
    </source>
</evidence>
<feature type="binding site" evidence="17">
    <location>
        <position position="14"/>
    </location>
    <ligand>
        <name>ATP</name>
        <dbReference type="ChEBI" id="CHEBI:30616"/>
    </ligand>
</feature>
<keyword evidence="4" id="KW-0444">Lipid biosynthesis</keyword>
<evidence type="ECO:0000256" key="16">
    <source>
        <dbReference type="PIRSR" id="PIRSR600829-2"/>
    </source>
</evidence>
<dbReference type="FunCoup" id="E8N4U6">
    <property type="interactions" value="41"/>
</dbReference>
<evidence type="ECO:0000256" key="10">
    <source>
        <dbReference type="ARBA" id="ARBA00022989"/>
    </source>
</evidence>
<evidence type="ECO:0000256" key="13">
    <source>
        <dbReference type="ARBA" id="ARBA00023209"/>
    </source>
</evidence>
<keyword evidence="9 17" id="KW-0067">ATP-binding</keyword>
<evidence type="ECO:0000256" key="5">
    <source>
        <dbReference type="ARBA" id="ARBA00022679"/>
    </source>
</evidence>
<keyword evidence="10 19" id="KW-1133">Transmembrane helix</keyword>
<comment type="cofactor">
    <cofactor evidence="18">
        <name>Mg(2+)</name>
        <dbReference type="ChEBI" id="CHEBI:18420"/>
    </cofactor>
    <text evidence="18">Mn(2+), Zn(2+), Cd(2+) and Co(2+) support activity to lesser extents.</text>
</comment>
<dbReference type="InParanoid" id="E8N4U6"/>
<keyword evidence="18" id="KW-0460">Magnesium</keyword>
<keyword evidence="7 17" id="KW-0547">Nucleotide-binding</keyword>
<feature type="transmembrane region" description="Helical" evidence="19">
    <location>
        <begin position="29"/>
        <end position="46"/>
    </location>
</feature>
<evidence type="ECO:0000256" key="15">
    <source>
        <dbReference type="PIRSR" id="PIRSR600829-1"/>
    </source>
</evidence>
<dbReference type="EMBL" id="AP012029">
    <property type="protein sequence ID" value="BAJ63460.1"/>
    <property type="molecule type" value="Genomic_DNA"/>
</dbReference>
<feature type="binding site" evidence="16">
    <location>
        <position position="67"/>
    </location>
    <ligand>
        <name>substrate</name>
    </ligand>
</feature>
<name>E8N4U6_ANATU</name>
<evidence type="ECO:0000256" key="6">
    <source>
        <dbReference type="ARBA" id="ARBA00022692"/>
    </source>
</evidence>
<dbReference type="KEGG" id="atm:ANT_14320"/>
<comment type="subcellular location">
    <subcellularLocation>
        <location evidence="1">Cell membrane</location>
        <topology evidence="1">Multi-pass membrane protein</topology>
    </subcellularLocation>
</comment>
<reference evidence="20 21" key="1">
    <citation type="submission" date="2010-12" db="EMBL/GenBank/DDBJ databases">
        <title>Whole genome sequence of Anaerolinea thermophila UNI-1.</title>
        <authorList>
            <person name="Narita-Yamada S."/>
            <person name="Kishi E."/>
            <person name="Watanabe Y."/>
            <person name="Takasaki K."/>
            <person name="Ankai A."/>
            <person name="Oguchi A."/>
            <person name="Fukui S."/>
            <person name="Takahashi M."/>
            <person name="Yashiro I."/>
            <person name="Hosoyama A."/>
            <person name="Sekiguchi Y."/>
            <person name="Hanada S."/>
            <person name="Fujita N."/>
        </authorList>
    </citation>
    <scope>NUCLEOTIDE SEQUENCE [LARGE SCALE GENOMIC DNA]</scope>
    <source>
        <strain evidence="21">DSM 14523 / JCM 11388 / NBRC 100420 / UNI-1</strain>
    </source>
</reference>
<keyword evidence="21" id="KW-1185">Reference proteome</keyword>
<dbReference type="Gene3D" id="1.10.287.3610">
    <property type="match status" value="1"/>
</dbReference>
<evidence type="ECO:0000256" key="17">
    <source>
        <dbReference type="PIRSR" id="PIRSR600829-3"/>
    </source>
</evidence>
<keyword evidence="5 20" id="KW-0808">Transferase</keyword>
<dbReference type="PANTHER" id="PTHR34299">
    <property type="entry name" value="DIACYLGLYCEROL KINASE"/>
    <property type="match status" value="1"/>
</dbReference>
<evidence type="ECO:0000313" key="21">
    <source>
        <dbReference type="Proteomes" id="UP000008922"/>
    </source>
</evidence>
<keyword evidence="13" id="KW-0594">Phospholipid biosynthesis</keyword>
<comment type="similarity">
    <text evidence="2">Belongs to the bacterial diacylglycerol kinase family.</text>
</comment>
<evidence type="ECO:0000256" key="12">
    <source>
        <dbReference type="ARBA" id="ARBA00023136"/>
    </source>
</evidence>
<accession>E8N4U6</accession>
<evidence type="ECO:0000256" key="14">
    <source>
        <dbReference type="ARBA" id="ARBA00023264"/>
    </source>
</evidence>
<evidence type="ECO:0000256" key="8">
    <source>
        <dbReference type="ARBA" id="ARBA00022777"/>
    </source>
</evidence>
<dbReference type="Pfam" id="PF01219">
    <property type="entry name" value="DAGK_prokar"/>
    <property type="match status" value="1"/>
</dbReference>
<evidence type="ECO:0000313" key="20">
    <source>
        <dbReference type="EMBL" id="BAJ63460.1"/>
    </source>
</evidence>
<dbReference type="InterPro" id="IPR033717">
    <property type="entry name" value="UDPK"/>
</dbReference>
<keyword evidence="11" id="KW-0443">Lipid metabolism</keyword>
<dbReference type="OrthoDB" id="9789934at2"/>
<evidence type="ECO:0000256" key="18">
    <source>
        <dbReference type="PIRSR" id="PIRSR600829-4"/>
    </source>
</evidence>
<evidence type="ECO:0000256" key="9">
    <source>
        <dbReference type="ARBA" id="ARBA00022840"/>
    </source>
</evidence>
<evidence type="ECO:0000256" key="19">
    <source>
        <dbReference type="SAM" id="Phobius"/>
    </source>
</evidence>
<dbReference type="PROSITE" id="PS01069">
    <property type="entry name" value="DAGK_PROKAR"/>
    <property type="match status" value="1"/>
</dbReference>
<keyword evidence="12 19" id="KW-0472">Membrane</keyword>
<dbReference type="RefSeq" id="WP_013559842.1">
    <property type="nucleotide sequence ID" value="NC_014960.1"/>
</dbReference>
<proteinExistence type="inferred from homology"/>
<dbReference type="GO" id="GO:0008654">
    <property type="term" value="P:phospholipid biosynthetic process"/>
    <property type="evidence" value="ECO:0007669"/>
    <property type="project" value="UniProtKB-KW"/>
</dbReference>
<dbReference type="InterPro" id="IPR036945">
    <property type="entry name" value="DAGK_sf"/>
</dbReference>
<dbReference type="HOGENOM" id="CLU_112343_2_0_0"/>
<evidence type="ECO:0000256" key="3">
    <source>
        <dbReference type="ARBA" id="ARBA00022475"/>
    </source>
</evidence>
<feature type="transmembrane region" description="Helical" evidence="19">
    <location>
        <begin position="53"/>
        <end position="77"/>
    </location>
</feature>
<dbReference type="STRING" id="926569.ANT_14320"/>
<evidence type="ECO:0000256" key="4">
    <source>
        <dbReference type="ARBA" id="ARBA00022516"/>
    </source>
</evidence>
<dbReference type="GO" id="GO:0005524">
    <property type="term" value="F:ATP binding"/>
    <property type="evidence" value="ECO:0007669"/>
    <property type="project" value="UniProtKB-KW"/>
</dbReference>
<feature type="binding site" evidence="18">
    <location>
        <position position="74"/>
    </location>
    <ligand>
        <name>a divalent metal cation</name>
        <dbReference type="ChEBI" id="CHEBI:60240"/>
    </ligand>
</feature>
<gene>
    <name evidence="20" type="primary">dgkA</name>
    <name evidence="20" type="ordered locus">ANT_14320</name>
</gene>
<dbReference type="CDD" id="cd14265">
    <property type="entry name" value="UDPK_IM_like"/>
    <property type="match status" value="1"/>
</dbReference>
<keyword evidence="6 19" id="KW-0812">Transmembrane</keyword>
<dbReference type="AlphaFoldDB" id="E8N4U6"/>
<keyword evidence="3" id="KW-1003">Cell membrane</keyword>
<dbReference type="GO" id="GO:0004143">
    <property type="term" value="F:ATP-dependent diacylglycerol kinase activity"/>
    <property type="evidence" value="ECO:0007669"/>
    <property type="project" value="UniProtKB-EC"/>
</dbReference>
<dbReference type="GO" id="GO:0046872">
    <property type="term" value="F:metal ion binding"/>
    <property type="evidence" value="ECO:0007669"/>
    <property type="project" value="UniProtKB-KW"/>
</dbReference>
<feature type="transmembrane region" description="Helical" evidence="19">
    <location>
        <begin position="97"/>
        <end position="120"/>
    </location>
</feature>
<organism evidence="20 21">
    <name type="scientific">Anaerolinea thermophila (strain DSM 14523 / JCM 11388 / NBRC 100420 / UNI-1)</name>
    <dbReference type="NCBI Taxonomy" id="926569"/>
    <lineage>
        <taxon>Bacteria</taxon>
        <taxon>Bacillati</taxon>
        <taxon>Chloroflexota</taxon>
        <taxon>Anaerolineae</taxon>
        <taxon>Anaerolineales</taxon>
        <taxon>Anaerolineaceae</taxon>
        <taxon>Anaerolinea</taxon>
    </lineage>
</organism>
<dbReference type="EC" id="2.7.1.107" evidence="20"/>
<evidence type="ECO:0000256" key="2">
    <source>
        <dbReference type="ARBA" id="ARBA00005967"/>
    </source>
</evidence>
<evidence type="ECO:0000256" key="1">
    <source>
        <dbReference type="ARBA" id="ARBA00004651"/>
    </source>
</evidence>
<sequence length="128" mass="14386">MDEFIRLRLRAFRYAFSGWWYVIRTQRNAWIHAIVSVLTILVCIVLRLPARDWAVIILTIALVWISEFLNTALEAVVDLAMPIHHPLARVGKDVGAAAVLISAITAVLVGIFILGPALWVKIAPVFMR</sequence>
<feature type="binding site" evidence="17">
    <location>
        <position position="74"/>
    </location>
    <ligand>
        <name>ATP</name>
        <dbReference type="ChEBI" id="CHEBI:30616"/>
    </ligand>
</feature>
<feature type="active site" description="Proton acceptor" evidence="15">
    <location>
        <position position="67"/>
    </location>
</feature>
<keyword evidence="14" id="KW-1208">Phospholipid metabolism</keyword>
<keyword evidence="8 20" id="KW-0418">Kinase</keyword>
<dbReference type="eggNOG" id="COG0818">
    <property type="taxonomic scope" value="Bacteria"/>
</dbReference>
<dbReference type="GO" id="GO:0005886">
    <property type="term" value="C:plasma membrane"/>
    <property type="evidence" value="ECO:0007669"/>
    <property type="project" value="UniProtKB-SubCell"/>
</dbReference>